<gene>
    <name evidence="1" type="ORF">TNIN_433491</name>
</gene>
<sequence length="137" mass="15569">MSSTFLPRSIPHFCLCTFVKKGGRELEAGHPPMVHFDLIFDLIHRPHVLQRCVLFSDISRRAVNCGEAQPRGTLPFLLLLFWTTSGTHVVEEHKGLCTATNENTEISLKGSLETMLTSFCGTKWCEVFIIELQSWNY</sequence>
<evidence type="ECO:0000313" key="2">
    <source>
        <dbReference type="Proteomes" id="UP000886998"/>
    </source>
</evidence>
<comment type="caution">
    <text evidence="1">The sequence shown here is derived from an EMBL/GenBank/DDBJ whole genome shotgun (WGS) entry which is preliminary data.</text>
</comment>
<proteinExistence type="predicted"/>
<protein>
    <submittedName>
        <fullName evidence="1">Uncharacterized protein</fullName>
    </submittedName>
</protein>
<organism evidence="1 2">
    <name type="scientific">Trichonephila inaurata madagascariensis</name>
    <dbReference type="NCBI Taxonomy" id="2747483"/>
    <lineage>
        <taxon>Eukaryota</taxon>
        <taxon>Metazoa</taxon>
        <taxon>Ecdysozoa</taxon>
        <taxon>Arthropoda</taxon>
        <taxon>Chelicerata</taxon>
        <taxon>Arachnida</taxon>
        <taxon>Araneae</taxon>
        <taxon>Araneomorphae</taxon>
        <taxon>Entelegynae</taxon>
        <taxon>Araneoidea</taxon>
        <taxon>Nephilidae</taxon>
        <taxon>Trichonephila</taxon>
        <taxon>Trichonephila inaurata</taxon>
    </lineage>
</organism>
<name>A0A8X7C396_9ARAC</name>
<accession>A0A8X7C396</accession>
<evidence type="ECO:0000313" key="1">
    <source>
        <dbReference type="EMBL" id="GFY51079.1"/>
    </source>
</evidence>
<dbReference type="AlphaFoldDB" id="A0A8X7C396"/>
<keyword evidence="2" id="KW-1185">Reference proteome</keyword>
<dbReference type="Proteomes" id="UP000886998">
    <property type="component" value="Unassembled WGS sequence"/>
</dbReference>
<dbReference type="EMBL" id="BMAV01007874">
    <property type="protein sequence ID" value="GFY51079.1"/>
    <property type="molecule type" value="Genomic_DNA"/>
</dbReference>
<reference evidence="1" key="1">
    <citation type="submission" date="2020-08" db="EMBL/GenBank/DDBJ databases">
        <title>Multicomponent nature underlies the extraordinary mechanical properties of spider dragline silk.</title>
        <authorList>
            <person name="Kono N."/>
            <person name="Nakamura H."/>
            <person name="Mori M."/>
            <person name="Yoshida Y."/>
            <person name="Ohtoshi R."/>
            <person name="Malay A.D."/>
            <person name="Moran D.A.P."/>
            <person name="Tomita M."/>
            <person name="Numata K."/>
            <person name="Arakawa K."/>
        </authorList>
    </citation>
    <scope>NUCLEOTIDE SEQUENCE</scope>
</reference>